<comment type="caution">
    <text evidence="2">The sequence shown here is derived from an EMBL/GenBank/DDBJ whole genome shotgun (WGS) entry which is preliminary data.</text>
</comment>
<dbReference type="AlphaFoldDB" id="A0A2V4BSQ8"/>
<evidence type="ECO:0000259" key="1">
    <source>
        <dbReference type="Pfam" id="PF00534"/>
    </source>
</evidence>
<evidence type="ECO:0000313" key="2">
    <source>
        <dbReference type="EMBL" id="PXY41991.1"/>
    </source>
</evidence>
<dbReference type="Proteomes" id="UP000247903">
    <property type="component" value="Unassembled WGS sequence"/>
</dbReference>
<dbReference type="GO" id="GO:0016757">
    <property type="term" value="F:glycosyltransferase activity"/>
    <property type="evidence" value="ECO:0007669"/>
    <property type="project" value="InterPro"/>
</dbReference>
<sequence>MKTSLDFLIINNVPSFYKINLYNELAKSAQIHVVFIALTNQVVINKFFQEEILFSYELLSPIQIEKRNKWQSLKKLYSICDKYNYKKIIYGGYDDLEERIFIFLTPKRKNCLQFESSIRESKVTGIIAIIKKLFFNRFSIALPSGKLQTAVFKELGFTGTIIETKGVGIFNKDQVSKIINHDPKYIYVGRLISEKNLEFLIEVFNEINKPLTIVGCGILEEVLKEKANSNIQFTGFVPNNEVNRLYNTHDIFILPSISEPWGLVIEEAIYFGLPVLISNAVGCQEEMVLKPKTGIVFSPFDVKSLKNSIIEIEKHIDYYIDNCKSFNFNERDKMQIEAYLKTLSI</sequence>
<gene>
    <name evidence="2" type="ORF">DMB65_05340</name>
</gene>
<dbReference type="Gene3D" id="3.40.50.2000">
    <property type="entry name" value="Glycogen Phosphorylase B"/>
    <property type="match status" value="1"/>
</dbReference>
<dbReference type="CDD" id="cd03801">
    <property type="entry name" value="GT4_PimA-like"/>
    <property type="match status" value="1"/>
</dbReference>
<dbReference type="InterPro" id="IPR001296">
    <property type="entry name" value="Glyco_trans_1"/>
</dbReference>
<dbReference type="EMBL" id="QJHK01000003">
    <property type="protein sequence ID" value="PXY41991.1"/>
    <property type="molecule type" value="Genomic_DNA"/>
</dbReference>
<reference evidence="2 3" key="1">
    <citation type="submission" date="2018-05" db="EMBL/GenBank/DDBJ databases">
        <title>Flavobacterium sp. strain IMCC34759, incomplete genome.</title>
        <authorList>
            <person name="Joung Y."/>
            <person name="Cho J."/>
        </authorList>
    </citation>
    <scope>NUCLEOTIDE SEQUENCE [LARGE SCALE GENOMIC DNA]</scope>
    <source>
        <strain evidence="2 3">IMCC34759</strain>
    </source>
</reference>
<keyword evidence="3" id="KW-1185">Reference proteome</keyword>
<dbReference type="Pfam" id="PF00534">
    <property type="entry name" value="Glycos_transf_1"/>
    <property type="match status" value="1"/>
</dbReference>
<proteinExistence type="predicted"/>
<evidence type="ECO:0000313" key="3">
    <source>
        <dbReference type="Proteomes" id="UP000247903"/>
    </source>
</evidence>
<dbReference type="SUPFAM" id="SSF53756">
    <property type="entry name" value="UDP-Glycosyltransferase/glycogen phosphorylase"/>
    <property type="match status" value="1"/>
</dbReference>
<dbReference type="RefSeq" id="WP_110305620.1">
    <property type="nucleotide sequence ID" value="NZ_QJHK01000003.1"/>
</dbReference>
<accession>A0A2V4BSQ8</accession>
<dbReference type="PANTHER" id="PTHR45947">
    <property type="entry name" value="SULFOQUINOVOSYL TRANSFERASE SQD2"/>
    <property type="match status" value="1"/>
</dbReference>
<organism evidence="2 3">
    <name type="scientific">Flavobacterium cheongpyeongense</name>
    <dbReference type="NCBI Taxonomy" id="2212651"/>
    <lineage>
        <taxon>Bacteria</taxon>
        <taxon>Pseudomonadati</taxon>
        <taxon>Bacteroidota</taxon>
        <taxon>Flavobacteriia</taxon>
        <taxon>Flavobacteriales</taxon>
        <taxon>Flavobacteriaceae</taxon>
        <taxon>Flavobacterium</taxon>
    </lineage>
</organism>
<dbReference type="PANTHER" id="PTHR45947:SF3">
    <property type="entry name" value="SULFOQUINOVOSYL TRANSFERASE SQD2"/>
    <property type="match status" value="1"/>
</dbReference>
<dbReference type="OrthoDB" id="9768685at2"/>
<name>A0A2V4BSQ8_9FLAO</name>
<protein>
    <recommendedName>
        <fullName evidence="1">Glycosyl transferase family 1 domain-containing protein</fullName>
    </recommendedName>
</protein>
<dbReference type="InterPro" id="IPR050194">
    <property type="entry name" value="Glycosyltransferase_grp1"/>
</dbReference>
<feature type="domain" description="Glycosyl transferase family 1" evidence="1">
    <location>
        <begin position="173"/>
        <end position="314"/>
    </location>
</feature>